<dbReference type="Proteomes" id="UP000688137">
    <property type="component" value="Unassembled WGS sequence"/>
</dbReference>
<dbReference type="OMA" id="EPHYECH"/>
<dbReference type="PROSITE" id="PS50090">
    <property type="entry name" value="MYB_LIKE"/>
    <property type="match status" value="1"/>
</dbReference>
<dbReference type="PROSITE" id="PS50934">
    <property type="entry name" value="SWIRM"/>
    <property type="match status" value="1"/>
</dbReference>
<dbReference type="InterPro" id="IPR017884">
    <property type="entry name" value="SANT_dom"/>
</dbReference>
<keyword evidence="1" id="KW-0805">Transcription regulation</keyword>
<proteinExistence type="predicted"/>
<feature type="domain" description="SWIRM" evidence="5">
    <location>
        <begin position="117"/>
        <end position="223"/>
    </location>
</feature>
<feature type="domain" description="SANT" evidence="6">
    <location>
        <begin position="316"/>
        <end position="362"/>
    </location>
</feature>
<dbReference type="AlphaFoldDB" id="A0A8S1JR70"/>
<dbReference type="SMART" id="SM00717">
    <property type="entry name" value="SANT"/>
    <property type="match status" value="1"/>
</dbReference>
<keyword evidence="3" id="KW-0539">Nucleus</keyword>
<name>A0A8S1JR70_PARPR</name>
<evidence type="ECO:0000256" key="1">
    <source>
        <dbReference type="ARBA" id="ARBA00023015"/>
    </source>
</evidence>
<dbReference type="PROSITE" id="PS51293">
    <property type="entry name" value="SANT"/>
    <property type="match status" value="1"/>
</dbReference>
<evidence type="ECO:0000313" key="7">
    <source>
        <dbReference type="EMBL" id="CAD8045102.1"/>
    </source>
</evidence>
<dbReference type="FunFam" id="1.10.10.10:FF:000020">
    <property type="entry name" value="SWI/SNF complex subunit SMARCC2 isoform c"/>
    <property type="match status" value="1"/>
</dbReference>
<dbReference type="Pfam" id="PF00249">
    <property type="entry name" value="Myb_DNA-binding"/>
    <property type="match status" value="1"/>
</dbReference>
<evidence type="ECO:0000259" key="4">
    <source>
        <dbReference type="PROSITE" id="PS50090"/>
    </source>
</evidence>
<dbReference type="InterPro" id="IPR001005">
    <property type="entry name" value="SANT/Myb"/>
</dbReference>
<gene>
    <name evidence="7" type="ORF">PPRIM_AZ9-3.1.T0090127</name>
</gene>
<evidence type="ECO:0000256" key="2">
    <source>
        <dbReference type="ARBA" id="ARBA00023163"/>
    </source>
</evidence>
<accession>A0A8S1JR70</accession>
<organism evidence="7 8">
    <name type="scientific">Paramecium primaurelia</name>
    <dbReference type="NCBI Taxonomy" id="5886"/>
    <lineage>
        <taxon>Eukaryota</taxon>
        <taxon>Sar</taxon>
        <taxon>Alveolata</taxon>
        <taxon>Ciliophora</taxon>
        <taxon>Intramacronucleata</taxon>
        <taxon>Oligohymenophorea</taxon>
        <taxon>Peniculida</taxon>
        <taxon>Parameciidae</taxon>
        <taxon>Paramecium</taxon>
    </lineage>
</organism>
<feature type="domain" description="Myb-like" evidence="4">
    <location>
        <begin position="308"/>
        <end position="358"/>
    </location>
</feature>
<dbReference type="Pfam" id="PF04433">
    <property type="entry name" value="SWIRM"/>
    <property type="match status" value="1"/>
</dbReference>
<dbReference type="GO" id="GO:0005634">
    <property type="term" value="C:nucleus"/>
    <property type="evidence" value="ECO:0007669"/>
    <property type="project" value="UniProtKB-ARBA"/>
</dbReference>
<keyword evidence="2" id="KW-0804">Transcription</keyword>
<dbReference type="InterPro" id="IPR007526">
    <property type="entry name" value="SWIRM"/>
</dbReference>
<protein>
    <submittedName>
        <fullName evidence="7">Uncharacterized protein</fullName>
    </submittedName>
</protein>
<evidence type="ECO:0000256" key="3">
    <source>
        <dbReference type="ARBA" id="ARBA00023242"/>
    </source>
</evidence>
<sequence length="484" mass="58122">MIWREQLESILNLLIDLLLHIPDYQHSFYYNLTFYILLFLGMYNRRPESRNSQITILLHKVSTGYEVLEVQTEQRKMIQKPQTQPIPPPVKKENTTTNITQETTQSKKDWFLQNWEAIIPAPARWFQIDSIHQIEKDSLPEFFHQHFHNDNSYYKGNYKTPLTYLKIRNSILQKWINTQTKYLKFTDCLNFISGDASSLLRVYTFLEHWGLINFQYNPNNLPNQGQVYQQNGTFLERIKLNFQSNQINFHSEPHYECHICDMKAYPFHQQKKENLASFQLQPLLLCNNCFIEKKYPKFLKNEDFQQFQQTQKYAPWTQEEIYRLLELVYKHKEKWNEIAKYFTKRSLTEIVKMYLQLPYSNLFPSLDKEPSIPKKPQKEHITFHNDVSNPIQLGVACFKSQLDKLKLPNIEIIQNQEPEKMDENLKQMISIQMEKIEEQLLYLETYEQLINQEKQCVQTIQKKNLQMQVQVQTNDIVSDNMMFL</sequence>
<dbReference type="CDD" id="cd00167">
    <property type="entry name" value="SANT"/>
    <property type="match status" value="1"/>
</dbReference>
<evidence type="ECO:0000313" key="8">
    <source>
        <dbReference type="Proteomes" id="UP000688137"/>
    </source>
</evidence>
<dbReference type="EMBL" id="CAJJDM010000006">
    <property type="protein sequence ID" value="CAD8045102.1"/>
    <property type="molecule type" value="Genomic_DNA"/>
</dbReference>
<evidence type="ECO:0000259" key="5">
    <source>
        <dbReference type="PROSITE" id="PS50934"/>
    </source>
</evidence>
<evidence type="ECO:0000259" key="6">
    <source>
        <dbReference type="PROSITE" id="PS51293"/>
    </source>
</evidence>
<reference evidence="7" key="1">
    <citation type="submission" date="2021-01" db="EMBL/GenBank/DDBJ databases">
        <authorList>
            <consortium name="Genoscope - CEA"/>
            <person name="William W."/>
        </authorList>
    </citation>
    <scope>NUCLEOTIDE SEQUENCE</scope>
</reference>
<comment type="caution">
    <text evidence="7">The sequence shown here is derived from an EMBL/GenBank/DDBJ whole genome shotgun (WGS) entry which is preliminary data.</text>
</comment>
<keyword evidence="8" id="KW-1185">Reference proteome</keyword>